<feature type="domain" description="Cation efflux protein cytoplasmic" evidence="11">
    <location>
        <begin position="216"/>
        <end position="293"/>
    </location>
</feature>
<dbReference type="SUPFAM" id="SSF161111">
    <property type="entry name" value="Cation efflux protein transmembrane domain-like"/>
    <property type="match status" value="1"/>
</dbReference>
<dbReference type="SUPFAM" id="SSF160240">
    <property type="entry name" value="Cation efflux protein cytoplasmic domain-like"/>
    <property type="match status" value="1"/>
</dbReference>
<evidence type="ECO:0000259" key="11">
    <source>
        <dbReference type="Pfam" id="PF16916"/>
    </source>
</evidence>
<reference evidence="12 13" key="1">
    <citation type="journal article" date="2015" name="Genome Announc.">
        <title>Genome Sequences of Oblitimonas alkaliphila gen. nov. sp. nov. (Proposed), a Novel Bacterium of the Pseudomonadaceae Family.</title>
        <authorList>
            <person name="Lauer A.C."/>
            <person name="Nicholson A.C."/>
            <person name="Humrighouse B.W."/>
            <person name="Emery B."/>
            <person name="Drobish A."/>
            <person name="Juieng P."/>
            <person name="Loparev V."/>
            <person name="McQuiston J.R."/>
        </authorList>
    </citation>
    <scope>NUCLEOTIDE SEQUENCE [LARGE SCALE GENOMIC DNA]</scope>
    <source>
        <strain evidence="12 13">E5571</strain>
    </source>
</reference>
<dbReference type="PANTHER" id="PTHR43840:SF15">
    <property type="entry name" value="MITOCHONDRIAL METAL TRANSPORTER 1-RELATED"/>
    <property type="match status" value="1"/>
</dbReference>
<feature type="transmembrane region" description="Helical" evidence="9">
    <location>
        <begin position="21"/>
        <end position="44"/>
    </location>
</feature>
<protein>
    <submittedName>
        <fullName evidence="12">Uncharacterized protein</fullName>
    </submittedName>
</protein>
<keyword evidence="3" id="KW-0813">Transport</keyword>
<dbReference type="InterPro" id="IPR027469">
    <property type="entry name" value="Cation_efflux_TMD_sf"/>
</dbReference>
<dbReference type="PANTHER" id="PTHR43840">
    <property type="entry name" value="MITOCHONDRIAL METAL TRANSPORTER 1-RELATED"/>
    <property type="match status" value="1"/>
</dbReference>
<dbReference type="InterPro" id="IPR002524">
    <property type="entry name" value="Cation_efflux"/>
</dbReference>
<feature type="domain" description="Cation efflux protein transmembrane" evidence="10">
    <location>
        <begin position="18"/>
        <end position="211"/>
    </location>
</feature>
<proteinExistence type="inferred from homology"/>
<dbReference type="GO" id="GO:0008324">
    <property type="term" value="F:monoatomic cation transmembrane transporter activity"/>
    <property type="evidence" value="ECO:0007669"/>
    <property type="project" value="InterPro"/>
</dbReference>
<evidence type="ECO:0000256" key="3">
    <source>
        <dbReference type="ARBA" id="ARBA00022448"/>
    </source>
</evidence>
<dbReference type="FunFam" id="1.20.1510.10:FF:000006">
    <property type="entry name" value="Divalent cation efflux transporter"/>
    <property type="match status" value="1"/>
</dbReference>
<dbReference type="GO" id="GO:0016020">
    <property type="term" value="C:membrane"/>
    <property type="evidence" value="ECO:0007669"/>
    <property type="project" value="UniProtKB-SubCell"/>
</dbReference>
<dbReference type="RefSeq" id="WP_053099471.1">
    <property type="nucleotide sequence ID" value="NZ_CP012365.1"/>
</dbReference>
<evidence type="ECO:0000256" key="8">
    <source>
        <dbReference type="ARBA" id="ARBA00023136"/>
    </source>
</evidence>
<dbReference type="InterPro" id="IPR036837">
    <property type="entry name" value="Cation_efflux_CTD_sf"/>
</dbReference>
<sequence>MNKELIQARQKAMRNTSLVGALVNATLTFGKIIFGFIGHSHALLADGLHSLADLSTDLMVWFAAKYSNQPADQEHPYGHGRIETAFTVLLGVVLMVTAAGIMWDAGKRLLEPETLLIPTQIVLWVAALSIAANEWLYHYTMRAAKQTKSSLLAANAWHHRSDAISSIVVFIGVGGSLLGFPYLDAFAALAVAVMIVKIGWDQTWSAVRELIDTGLEPQKIKAIKRVIKQVEGVKSMHMLRSRRMAGTSLIDVHIEVDSHLSVSEGHHIGDYVRMRLMEEHESIGDVMIHIDPEDDALSDLCADLPLRHHVLEQLAISWQGVIAPAVLGRATLHYLSGQIEVDLLLPLPEVIEPQLAEQLRQKAPTALKLRTVRISYQAH</sequence>
<comment type="subcellular location">
    <subcellularLocation>
        <location evidence="1">Membrane</location>
        <topology evidence="1">Multi-pass membrane protein</topology>
    </subcellularLocation>
</comment>
<dbReference type="Proteomes" id="UP000063953">
    <property type="component" value="Chromosome"/>
</dbReference>
<evidence type="ECO:0000256" key="6">
    <source>
        <dbReference type="ARBA" id="ARBA00022906"/>
    </source>
</evidence>
<evidence type="ECO:0000313" key="13">
    <source>
        <dbReference type="Proteomes" id="UP000063953"/>
    </source>
</evidence>
<keyword evidence="7 9" id="KW-1133">Transmembrane helix</keyword>
<gene>
    <name evidence="12" type="ORF">AKN88_00395</name>
</gene>
<evidence type="ECO:0000256" key="4">
    <source>
        <dbReference type="ARBA" id="ARBA00022496"/>
    </source>
</evidence>
<dbReference type="GO" id="GO:0006829">
    <property type="term" value="P:zinc ion transport"/>
    <property type="evidence" value="ECO:0007669"/>
    <property type="project" value="UniProtKB-KW"/>
</dbReference>
<keyword evidence="8 9" id="KW-0472">Membrane</keyword>
<name>A0A0K1XBL3_9GAMM</name>
<dbReference type="InterPro" id="IPR050291">
    <property type="entry name" value="CDF_Transporter"/>
</dbReference>
<dbReference type="Pfam" id="PF01545">
    <property type="entry name" value="Cation_efflux"/>
    <property type="match status" value="1"/>
</dbReference>
<keyword evidence="6" id="KW-0862">Zinc</keyword>
<keyword evidence="6" id="KW-0406">Ion transport</keyword>
<dbReference type="Gene3D" id="1.20.1510.10">
    <property type="entry name" value="Cation efflux protein transmembrane domain"/>
    <property type="match status" value="1"/>
</dbReference>
<feature type="transmembrane region" description="Helical" evidence="9">
    <location>
        <begin position="167"/>
        <end position="196"/>
    </location>
</feature>
<evidence type="ECO:0000259" key="10">
    <source>
        <dbReference type="Pfam" id="PF01545"/>
    </source>
</evidence>
<dbReference type="GO" id="GO:0006826">
    <property type="term" value="P:iron ion transport"/>
    <property type="evidence" value="ECO:0007669"/>
    <property type="project" value="UniProtKB-KW"/>
</dbReference>
<organism evidence="12 13">
    <name type="scientific">Thiopseudomonas alkaliphila</name>
    <dbReference type="NCBI Taxonomy" id="1697053"/>
    <lineage>
        <taxon>Bacteria</taxon>
        <taxon>Pseudomonadati</taxon>
        <taxon>Pseudomonadota</taxon>
        <taxon>Gammaproteobacteria</taxon>
        <taxon>Pseudomonadales</taxon>
        <taxon>Pseudomonadaceae</taxon>
        <taxon>Thiopseudomonas</taxon>
    </lineage>
</organism>
<keyword evidence="13" id="KW-1185">Reference proteome</keyword>
<keyword evidence="4" id="KW-0410">Iron transport</keyword>
<evidence type="ECO:0000256" key="2">
    <source>
        <dbReference type="ARBA" id="ARBA00010212"/>
    </source>
</evidence>
<feature type="transmembrane region" description="Helical" evidence="9">
    <location>
        <begin position="115"/>
        <end position="132"/>
    </location>
</feature>
<evidence type="ECO:0000256" key="7">
    <source>
        <dbReference type="ARBA" id="ARBA00022989"/>
    </source>
</evidence>
<evidence type="ECO:0000256" key="9">
    <source>
        <dbReference type="SAM" id="Phobius"/>
    </source>
</evidence>
<dbReference type="PATRIC" id="fig|1698449.3.peg.77"/>
<evidence type="ECO:0000313" key="12">
    <source>
        <dbReference type="EMBL" id="AKX58573.1"/>
    </source>
</evidence>
<comment type="similarity">
    <text evidence="2">Belongs to the cation diffusion facilitator (CDF) transporter (TC 2.A.4) family. FieF subfamily.</text>
</comment>
<dbReference type="AlphaFoldDB" id="A0A0K1XBL3"/>
<dbReference type="EMBL" id="CP012365">
    <property type="protein sequence ID" value="AKX58573.1"/>
    <property type="molecule type" value="Genomic_DNA"/>
</dbReference>
<dbReference type="Pfam" id="PF16916">
    <property type="entry name" value="ZT_dimer"/>
    <property type="match status" value="1"/>
</dbReference>
<keyword evidence="5 9" id="KW-0812">Transmembrane</keyword>
<evidence type="ECO:0000256" key="1">
    <source>
        <dbReference type="ARBA" id="ARBA00004141"/>
    </source>
</evidence>
<feature type="transmembrane region" description="Helical" evidence="9">
    <location>
        <begin position="84"/>
        <end position="103"/>
    </location>
</feature>
<dbReference type="InterPro" id="IPR027470">
    <property type="entry name" value="Cation_efflux_CTD"/>
</dbReference>
<accession>A0A0K1XBL3</accession>
<dbReference type="Gene3D" id="3.30.70.1350">
    <property type="entry name" value="Cation efflux protein, cytoplasmic domain"/>
    <property type="match status" value="1"/>
</dbReference>
<dbReference type="InterPro" id="IPR058533">
    <property type="entry name" value="Cation_efflux_TM"/>
</dbReference>
<evidence type="ECO:0000256" key="5">
    <source>
        <dbReference type="ARBA" id="ARBA00022692"/>
    </source>
</evidence>
<keyword evidence="4" id="KW-0408">Iron</keyword>
<dbReference type="STRING" id="1697053.AKN87_02300"/>
<keyword evidence="6" id="KW-0864">Zinc transport</keyword>
<dbReference type="NCBIfam" id="TIGR01297">
    <property type="entry name" value="CDF"/>
    <property type="match status" value="1"/>
</dbReference>